<reference evidence="11" key="1">
    <citation type="submission" date="2017-10" db="EMBL/GenBank/DDBJ databases">
        <title>A new Pekin duck reference genome.</title>
        <authorList>
            <person name="Hou Z.-C."/>
            <person name="Zhou Z.-K."/>
            <person name="Zhu F."/>
            <person name="Hou S.-S."/>
        </authorList>
    </citation>
    <scope>NUCLEOTIDE SEQUENCE [LARGE SCALE GENOMIC DNA]</scope>
</reference>
<dbReference type="GO" id="GO:1901858">
    <property type="term" value="P:regulation of mitochondrial DNA metabolic process"/>
    <property type="evidence" value="ECO:0007669"/>
    <property type="project" value="TreeGrafter"/>
</dbReference>
<sequence>MAWAMAPWFPWAQPRAGSCRCPMASVGRWPPGPPGVRRAGPARLSTVPGPQRRGVLGAPRPPGVGAGAAGCHALPARRPGCACRAITEMAPISSDCWKPAHELSQRGRRDYVDALLTNYCIWPPVQVANFYFVPLSHRLAVVQCVAIVWNCYLSWKANRL</sequence>
<evidence type="ECO:0000256" key="9">
    <source>
        <dbReference type="SAM" id="MobiDB-lite"/>
    </source>
</evidence>
<evidence type="ECO:0000256" key="4">
    <source>
        <dbReference type="ARBA" id="ARBA00022989"/>
    </source>
</evidence>
<proteinExistence type="inferred from homology"/>
<dbReference type="AlphaFoldDB" id="A0A493TA01"/>
<evidence type="ECO:0000256" key="2">
    <source>
        <dbReference type="ARBA" id="ARBA00006824"/>
    </source>
</evidence>
<accession>A0A493TA01</accession>
<comment type="subcellular location">
    <subcellularLocation>
        <location evidence="1">Membrane</location>
        <topology evidence="1">Multi-pass membrane protein</topology>
    </subcellularLocation>
</comment>
<evidence type="ECO:0000256" key="8">
    <source>
        <dbReference type="RuleBase" id="RU363053"/>
    </source>
</evidence>
<dbReference type="GO" id="GO:0016020">
    <property type="term" value="C:membrane"/>
    <property type="evidence" value="ECO:0007669"/>
    <property type="project" value="UniProtKB-SubCell"/>
</dbReference>
<dbReference type="GeneTree" id="ENSGT01060000249281"/>
<keyword evidence="11" id="KW-1185">Reference proteome</keyword>
<evidence type="ECO:0000313" key="10">
    <source>
        <dbReference type="Ensembl" id="ENSAPLP00000022697.1"/>
    </source>
</evidence>
<dbReference type="GO" id="GO:0005739">
    <property type="term" value="C:mitochondrion"/>
    <property type="evidence" value="ECO:0007669"/>
    <property type="project" value="TreeGrafter"/>
</dbReference>
<evidence type="ECO:0000256" key="5">
    <source>
        <dbReference type="ARBA" id="ARBA00023136"/>
    </source>
</evidence>
<dbReference type="Ensembl" id="ENSAPLT00000042764.1">
    <property type="protein sequence ID" value="ENSAPLP00000022697.1"/>
    <property type="gene ID" value="ENSAPLG00000023794.1"/>
</dbReference>
<dbReference type="Pfam" id="PF04117">
    <property type="entry name" value="Mpv17_PMP22"/>
    <property type="match status" value="1"/>
</dbReference>
<reference evidence="10" key="3">
    <citation type="submission" date="2025-09" db="UniProtKB">
        <authorList>
            <consortium name="Ensembl"/>
        </authorList>
    </citation>
    <scope>IDENTIFICATION</scope>
</reference>
<keyword evidence="3" id="KW-0812">Transmembrane</keyword>
<protein>
    <recommendedName>
        <fullName evidence="6">Mitochondrial inner membrane protein Mpv17</fullName>
    </recommendedName>
    <alternativeName>
        <fullName evidence="7">Protein Mpv17</fullName>
    </alternativeName>
</protein>
<reference evidence="10" key="2">
    <citation type="submission" date="2025-08" db="UniProtKB">
        <authorList>
            <consortium name="Ensembl"/>
        </authorList>
    </citation>
    <scope>IDENTIFICATION</scope>
</reference>
<dbReference type="GO" id="GO:0015267">
    <property type="term" value="F:channel activity"/>
    <property type="evidence" value="ECO:0007669"/>
    <property type="project" value="TreeGrafter"/>
</dbReference>
<dbReference type="PANTHER" id="PTHR11266:SF17">
    <property type="entry name" value="PROTEIN MPV17"/>
    <property type="match status" value="1"/>
</dbReference>
<evidence type="ECO:0000313" key="11">
    <source>
        <dbReference type="Proteomes" id="UP000016666"/>
    </source>
</evidence>
<organism evidence="10 11">
    <name type="scientific">Anas platyrhynchos platyrhynchos</name>
    <name type="common">Northern mallard</name>
    <dbReference type="NCBI Taxonomy" id="8840"/>
    <lineage>
        <taxon>Eukaryota</taxon>
        <taxon>Metazoa</taxon>
        <taxon>Chordata</taxon>
        <taxon>Craniata</taxon>
        <taxon>Vertebrata</taxon>
        <taxon>Euteleostomi</taxon>
        <taxon>Archelosauria</taxon>
        <taxon>Archosauria</taxon>
        <taxon>Dinosauria</taxon>
        <taxon>Saurischia</taxon>
        <taxon>Theropoda</taxon>
        <taxon>Coelurosauria</taxon>
        <taxon>Aves</taxon>
        <taxon>Neognathae</taxon>
        <taxon>Galloanserae</taxon>
        <taxon>Anseriformes</taxon>
        <taxon>Anatidae</taxon>
        <taxon>Anatinae</taxon>
        <taxon>Anas</taxon>
    </lineage>
</organism>
<evidence type="ECO:0000256" key="7">
    <source>
        <dbReference type="ARBA" id="ARBA00049801"/>
    </source>
</evidence>
<evidence type="ECO:0000256" key="3">
    <source>
        <dbReference type="ARBA" id="ARBA00022692"/>
    </source>
</evidence>
<keyword evidence="4" id="KW-1133">Transmembrane helix</keyword>
<evidence type="ECO:0000256" key="6">
    <source>
        <dbReference type="ARBA" id="ARBA00049743"/>
    </source>
</evidence>
<feature type="region of interest" description="Disordered" evidence="9">
    <location>
        <begin position="32"/>
        <end position="55"/>
    </location>
</feature>
<comment type="similarity">
    <text evidence="2 8">Belongs to the peroxisomal membrane protein PXMP2/4 family.</text>
</comment>
<dbReference type="PANTHER" id="PTHR11266">
    <property type="entry name" value="PEROXISOMAL MEMBRANE PROTEIN 2, PXMP2 MPV17"/>
    <property type="match status" value="1"/>
</dbReference>
<dbReference type="InterPro" id="IPR007248">
    <property type="entry name" value="Mpv17_PMP22"/>
</dbReference>
<evidence type="ECO:0000256" key="1">
    <source>
        <dbReference type="ARBA" id="ARBA00004141"/>
    </source>
</evidence>
<name>A0A493TA01_ANAPP</name>
<keyword evidence="5" id="KW-0472">Membrane</keyword>
<dbReference type="Proteomes" id="UP000016666">
    <property type="component" value="Unassembled WGS sequence"/>
</dbReference>